<proteinExistence type="predicted"/>
<dbReference type="Proteomes" id="UP000238479">
    <property type="component" value="Chromosome 3"/>
</dbReference>
<accession>A0A2P6RBI6</accession>
<sequence>MNYGFISFGLLVDDSLIKRQSEWAKPCCTFLRREENTIYSFHGNGFIMVCSFNHS</sequence>
<evidence type="ECO:0000313" key="2">
    <source>
        <dbReference type="Proteomes" id="UP000238479"/>
    </source>
</evidence>
<gene>
    <name evidence="1" type="ORF">RchiOBHm_Chr3g0472241</name>
</gene>
<evidence type="ECO:0000313" key="1">
    <source>
        <dbReference type="EMBL" id="PRQ43795.1"/>
    </source>
</evidence>
<protein>
    <submittedName>
        <fullName evidence="1">Uncharacterized protein</fullName>
    </submittedName>
</protein>
<dbReference type="AlphaFoldDB" id="A0A2P6RBI6"/>
<comment type="caution">
    <text evidence="1">The sequence shown here is derived from an EMBL/GenBank/DDBJ whole genome shotgun (WGS) entry which is preliminary data.</text>
</comment>
<name>A0A2P6RBI6_ROSCH</name>
<dbReference type="Gramene" id="PRQ43795">
    <property type="protein sequence ID" value="PRQ43795"/>
    <property type="gene ID" value="RchiOBHm_Chr3g0472241"/>
</dbReference>
<dbReference type="EMBL" id="PDCK01000041">
    <property type="protein sequence ID" value="PRQ43795.1"/>
    <property type="molecule type" value="Genomic_DNA"/>
</dbReference>
<reference evidence="1 2" key="1">
    <citation type="journal article" date="2018" name="Nat. Genet.">
        <title>The Rosa genome provides new insights in the design of modern roses.</title>
        <authorList>
            <person name="Bendahmane M."/>
        </authorList>
    </citation>
    <scope>NUCLEOTIDE SEQUENCE [LARGE SCALE GENOMIC DNA]</scope>
    <source>
        <strain evidence="2">cv. Old Blush</strain>
    </source>
</reference>
<keyword evidence="2" id="KW-1185">Reference proteome</keyword>
<organism evidence="1 2">
    <name type="scientific">Rosa chinensis</name>
    <name type="common">China rose</name>
    <dbReference type="NCBI Taxonomy" id="74649"/>
    <lineage>
        <taxon>Eukaryota</taxon>
        <taxon>Viridiplantae</taxon>
        <taxon>Streptophyta</taxon>
        <taxon>Embryophyta</taxon>
        <taxon>Tracheophyta</taxon>
        <taxon>Spermatophyta</taxon>
        <taxon>Magnoliopsida</taxon>
        <taxon>eudicotyledons</taxon>
        <taxon>Gunneridae</taxon>
        <taxon>Pentapetalae</taxon>
        <taxon>rosids</taxon>
        <taxon>fabids</taxon>
        <taxon>Rosales</taxon>
        <taxon>Rosaceae</taxon>
        <taxon>Rosoideae</taxon>
        <taxon>Rosoideae incertae sedis</taxon>
        <taxon>Rosa</taxon>
    </lineage>
</organism>